<dbReference type="AlphaFoldDB" id="A0A0F9JPE2"/>
<comment type="caution">
    <text evidence="1">The sequence shown here is derived from an EMBL/GenBank/DDBJ whole genome shotgun (WGS) entry which is preliminary data.</text>
</comment>
<dbReference type="EMBL" id="LAZR01010934">
    <property type="protein sequence ID" value="KKM64266.1"/>
    <property type="molecule type" value="Genomic_DNA"/>
</dbReference>
<reference evidence="1" key="1">
    <citation type="journal article" date="2015" name="Nature">
        <title>Complex archaea that bridge the gap between prokaryotes and eukaryotes.</title>
        <authorList>
            <person name="Spang A."/>
            <person name="Saw J.H."/>
            <person name="Jorgensen S.L."/>
            <person name="Zaremba-Niedzwiedzka K."/>
            <person name="Martijn J."/>
            <person name="Lind A.E."/>
            <person name="van Eijk R."/>
            <person name="Schleper C."/>
            <person name="Guy L."/>
            <person name="Ettema T.J."/>
        </authorList>
    </citation>
    <scope>NUCLEOTIDE SEQUENCE</scope>
</reference>
<organism evidence="1">
    <name type="scientific">marine sediment metagenome</name>
    <dbReference type="NCBI Taxonomy" id="412755"/>
    <lineage>
        <taxon>unclassified sequences</taxon>
        <taxon>metagenomes</taxon>
        <taxon>ecological metagenomes</taxon>
    </lineage>
</organism>
<feature type="non-terminal residue" evidence="1">
    <location>
        <position position="196"/>
    </location>
</feature>
<protein>
    <submittedName>
        <fullName evidence="1">Uncharacterized protein</fullName>
    </submittedName>
</protein>
<evidence type="ECO:0000313" key="1">
    <source>
        <dbReference type="EMBL" id="KKM64266.1"/>
    </source>
</evidence>
<proteinExistence type="predicted"/>
<name>A0A0F9JPE2_9ZZZZ</name>
<gene>
    <name evidence="1" type="ORF">LCGC14_1503070</name>
</gene>
<accession>A0A0F9JPE2</accession>
<sequence>MPLSSFAKNILERARTFLKLPGAIKRAVEAEKVRRDVEAQLREREIEVPKAPKAIPLVRAELFRQSVQRFVTGVPSDKELTKQFRELRSTGVPEKRAREQLEENIVTTIKRFPTVGRFEGLEIEPTGRVTLKGDLIDISGAFGALRTATAKLTRKVLRKIAKSTNVSEIFGIIKKEVTEISDSLARKLSRDFKDIK</sequence>